<dbReference type="Proteomes" id="UP000051952">
    <property type="component" value="Unassembled WGS sequence"/>
</dbReference>
<dbReference type="InterPro" id="IPR032675">
    <property type="entry name" value="LRR_dom_sf"/>
</dbReference>
<proteinExistence type="predicted"/>
<keyword evidence="10" id="KW-0325">Glycoprotein</keyword>
<name>A0A0S4IUI2_BODSA</name>
<feature type="region of interest" description="Disordered" evidence="12">
    <location>
        <begin position="1960"/>
        <end position="2001"/>
    </location>
</feature>
<evidence type="ECO:0000256" key="3">
    <source>
        <dbReference type="ARBA" id="ARBA00022614"/>
    </source>
</evidence>
<evidence type="ECO:0000256" key="2">
    <source>
        <dbReference type="ARBA" id="ARBA00022475"/>
    </source>
</evidence>
<keyword evidence="6" id="KW-0677">Repeat</keyword>
<evidence type="ECO:0000256" key="8">
    <source>
        <dbReference type="ARBA" id="ARBA00023136"/>
    </source>
</evidence>
<keyword evidence="4 13" id="KW-0812">Transmembrane</keyword>
<evidence type="ECO:0000256" key="11">
    <source>
        <dbReference type="ARBA" id="ARBA00037847"/>
    </source>
</evidence>
<keyword evidence="9" id="KW-0675">Receptor</keyword>
<dbReference type="EMBL" id="CYKH01000456">
    <property type="protein sequence ID" value="CUF94305.1"/>
    <property type="molecule type" value="Genomic_DNA"/>
</dbReference>
<evidence type="ECO:0000313" key="16">
    <source>
        <dbReference type="Proteomes" id="UP000051952"/>
    </source>
</evidence>
<protein>
    <submittedName>
        <fullName evidence="15">Membrane-associated protein, putative</fullName>
    </submittedName>
</protein>
<evidence type="ECO:0000256" key="12">
    <source>
        <dbReference type="SAM" id="MobiDB-lite"/>
    </source>
</evidence>
<keyword evidence="2" id="KW-1003">Cell membrane</keyword>
<feature type="compositionally biased region" description="Low complexity" evidence="12">
    <location>
        <begin position="1308"/>
        <end position="1327"/>
    </location>
</feature>
<accession>A0A0S4IUI2</accession>
<keyword evidence="5 14" id="KW-0732">Signal</keyword>
<keyword evidence="8 13" id="KW-0472">Membrane</keyword>
<keyword evidence="3" id="KW-0433">Leucine-rich repeat</keyword>
<feature type="chain" id="PRO_5006621552" evidence="14">
    <location>
        <begin position="19"/>
        <end position="2012"/>
    </location>
</feature>
<feature type="transmembrane region" description="Helical" evidence="13">
    <location>
        <begin position="1749"/>
        <end position="1768"/>
    </location>
</feature>
<feature type="transmembrane region" description="Helical" evidence="13">
    <location>
        <begin position="1607"/>
        <end position="1626"/>
    </location>
</feature>
<dbReference type="GO" id="GO:0012505">
    <property type="term" value="C:endomembrane system"/>
    <property type="evidence" value="ECO:0007669"/>
    <property type="project" value="UniProtKB-SubCell"/>
</dbReference>
<evidence type="ECO:0000313" key="15">
    <source>
        <dbReference type="EMBL" id="CUF94305.1"/>
    </source>
</evidence>
<reference evidence="16" key="1">
    <citation type="submission" date="2015-09" db="EMBL/GenBank/DDBJ databases">
        <authorList>
            <consortium name="Pathogen Informatics"/>
        </authorList>
    </citation>
    <scope>NUCLEOTIDE SEQUENCE [LARGE SCALE GENOMIC DNA]</scope>
    <source>
        <strain evidence="16">Lake Konstanz</strain>
    </source>
</reference>
<evidence type="ECO:0000256" key="4">
    <source>
        <dbReference type="ARBA" id="ARBA00022692"/>
    </source>
</evidence>
<feature type="compositionally biased region" description="Low complexity" evidence="12">
    <location>
        <begin position="1410"/>
        <end position="1427"/>
    </location>
</feature>
<evidence type="ECO:0000256" key="9">
    <source>
        <dbReference type="ARBA" id="ARBA00023170"/>
    </source>
</evidence>
<dbReference type="PANTHER" id="PTHR48052">
    <property type="entry name" value="UNNAMED PRODUCT"/>
    <property type="match status" value="1"/>
</dbReference>
<keyword evidence="16" id="KW-1185">Reference proteome</keyword>
<dbReference type="PANTHER" id="PTHR48052:SF8">
    <property type="entry name" value="LRR RECEPTOR-LIKE SERINE_THREONINE-PROTEIN KINASE FLS2"/>
    <property type="match status" value="1"/>
</dbReference>
<keyword evidence="7 13" id="KW-1133">Transmembrane helix</keyword>
<feature type="transmembrane region" description="Helical" evidence="13">
    <location>
        <begin position="1695"/>
        <end position="1715"/>
    </location>
</feature>
<dbReference type="SUPFAM" id="SSF52058">
    <property type="entry name" value="L domain-like"/>
    <property type="match status" value="3"/>
</dbReference>
<evidence type="ECO:0000256" key="14">
    <source>
        <dbReference type="SAM" id="SignalP"/>
    </source>
</evidence>
<dbReference type="SUPFAM" id="SSF52047">
    <property type="entry name" value="RNI-like"/>
    <property type="match status" value="1"/>
</dbReference>
<dbReference type="VEuPathDB" id="TriTrypDB:BSAL_67630"/>
<dbReference type="GO" id="GO:0005886">
    <property type="term" value="C:plasma membrane"/>
    <property type="evidence" value="ECO:0007669"/>
    <property type="project" value="UniProtKB-SubCell"/>
</dbReference>
<evidence type="ECO:0000256" key="10">
    <source>
        <dbReference type="ARBA" id="ARBA00023180"/>
    </source>
</evidence>
<feature type="transmembrane region" description="Helical" evidence="13">
    <location>
        <begin position="1774"/>
        <end position="1793"/>
    </location>
</feature>
<evidence type="ECO:0000256" key="6">
    <source>
        <dbReference type="ARBA" id="ARBA00022737"/>
    </source>
</evidence>
<evidence type="ECO:0000256" key="7">
    <source>
        <dbReference type="ARBA" id="ARBA00022989"/>
    </source>
</evidence>
<dbReference type="Gene3D" id="3.80.10.10">
    <property type="entry name" value="Ribonuclease Inhibitor"/>
    <property type="match status" value="5"/>
</dbReference>
<dbReference type="InterPro" id="IPR003591">
    <property type="entry name" value="Leu-rich_rpt_typical-subtyp"/>
</dbReference>
<comment type="subcellular location">
    <subcellularLocation>
        <location evidence="1">Cell membrane</location>
    </subcellularLocation>
    <subcellularLocation>
        <location evidence="11">Endomembrane system</location>
        <topology evidence="11">Single-pass membrane protein</topology>
    </subcellularLocation>
</comment>
<feature type="compositionally biased region" description="Polar residues" evidence="12">
    <location>
        <begin position="1294"/>
        <end position="1307"/>
    </location>
</feature>
<sequence>MFVALAALLVTISASCSCDSGPTYDALIVLRTSINASVWSVNTSVCLWSGVGCSTSLTTLSLCNSGTCTGGSLPDNTTAWQALGGALTSLTIVGGSSSGLAGSFPLAASTSLTMLASLGFSSYSPMGSVQLPPGATAGYSMSLSSSTVTFASPSTAGITYLSVYNSIVPDISGMNDITSIYVSSGTLGTISWTSMLRLTSITIASSPSITGALPETWTSSHFPALISVYLSSLGVTSIPSAAWSSITTLTSISIESCSSLTSALPSEWSLLNQLYSISISGTPFAGPLPDSWSSLSSIVSISISGAQFSNGNSFPASWSSSTSTMTRLVSLVIVSCGLGGALPSRWEGTTALTYLGLSSNSIIGPLPTTVTGWSHLITLDLSNNPIGTVLPDWSLSSLTTFSCNSCGITGPLPQWGYMPNLNTISLSSNPIGSSIPFSWSQSLQHLGALNLASSSITGQLPVTWTSTSLSVLSLGSNSLSGNISSLRFSSVIISTVDVSNNHVGPLCNFTVPSTLSTLLLNDNRCSGAHPNWTSSTRLSVVDLAGNTFSGLFTSIPSTSTLSSLRIDGGNHFTGTLQDLTSATSLTVLLAGNNRFSGTLSGLSSSLSTLNVSNNNLSGTLPPTMGSYWMQYLQVVDLSANMFSGNPPNLLQAPNLISLNISHNQFYGSLILSTSLSSLSVFDVARNSLVGSLPSWSNSDNLKFVNVSCGNLFSGSVPPFSSSSYRYLTTLDLSDQALTGTLSSILGQVLSKGILGNGFIGMTALLVGGNYFSGTIPNFLTWPQLERFNVSGNSLTGSIVTTGSFPSNLWSIDVSNNNVLTGSIPVPFNNGPQLRHYLLGGDAHSFSGSLPTTLSTMFPNLARFSLSGSFLTTIPYRWFAGPTAWRSLTTLSLRKCEFSGTFPRPLASTQITWLDFSRNQLNGTLAADLPMYAPLLVTLNIGENSFTGPLPANWSNLVHLEHLDAHSCLLNGTIPAALPATLQTLILYNNSFVSTTSLSNVSADSNHPIESLIWWSSLVNLRQLDISTNKLTTLPLVTNTTFSKLSILNMSDNRITSTLPTSWGTSLSNISALNVSRNYFFGGVPEAWGEKLALLRVFDASSNNLNSSQASLLLSFRWNVQVLRVQHNNFSGVLDSDLVLSAALTDVDISYNHFTGYLPPQLLSSAGRLNYLQLQGNAFEGDLPRLWGQGNLSSLKLLNLSLNSLSGPIPVSWGTFLRRGNNLSTDLCNNNICGPVPKQLRSFQTVVGGWFCRCGGAPINDTECYSYTNDLTNTRTFCKHCKTPTAVSTTPSTALSISTSRSRNTKTMSSTRSVSSPRQSQSVTPTIPNVTATGAASISTSLSATLSSTPTFSSSVSTTLVITNHSITLSHTSKNASRTSSSSFTLTNTAMLSITHIPTPSNGTPTKSQRSKSITPSSKTPTPSTTLSTSTHIENAAYVGTLLAAVKDLTATASALTSVLAAADISNVNTLVLMSYVDCTVNGKKSIDSMRDGTFSSYMISPFMDVGWAAVAWGNLALGALAVLLNAVVTTVVTMIDARRRFELSGEHYNPKSLTEALRSTVLGVAGAASVFPPFPAIGIRFVELWTSGSVLGAFAELMTASGGGESARYVTGVLVMLSCVGVLVGWQMTLIHRVLPHTTFVKYQLDVLRGNTLAIPSWAPWWLLPLGSWRAPSFRDLFQQQFTPHKSPWSAKCRILFHFGMSCASSLLTAASFVNSTSCEVASSLLAVMYFASALFLMRFVLYRVPFETPITVVVFLLLGVQCSLLAAKQSVPTWISLVQTLLTILRAVLRMISIALESDMEKFVFDEHNNCANESEEKMRRNLDLIDFGYYDRSDNNKTLLSIREMAFLPSSAEDDDDEEGGEEFGDVAEEVSVDPNRMFNPINQGTFSSFSTEQQLIMDPKSYHLASTKSARSGGGGGSLPRCMTDLERHFALNAGDENVVDSSDDGGGLSVVVLEDIDGPTRHVDQDDDSSGSDAPPPSPPSSCSDVPFHTQEDEEDGGEYFEYHSMLL</sequence>
<dbReference type="PROSITE" id="PS51450">
    <property type="entry name" value="LRR"/>
    <property type="match status" value="2"/>
</dbReference>
<feature type="transmembrane region" description="Helical" evidence="13">
    <location>
        <begin position="1505"/>
        <end position="1535"/>
    </location>
</feature>
<dbReference type="SUPFAM" id="SSF52075">
    <property type="entry name" value="Outer arm dynein light chain 1"/>
    <property type="match status" value="1"/>
</dbReference>
<gene>
    <name evidence="15" type="ORF">BSAL_67630</name>
</gene>
<feature type="region of interest" description="Disordered" evidence="12">
    <location>
        <begin position="1287"/>
        <end position="1327"/>
    </location>
</feature>
<dbReference type="OrthoDB" id="676979at2759"/>
<feature type="compositionally biased region" description="Polar residues" evidence="12">
    <location>
        <begin position="1394"/>
        <end position="1407"/>
    </location>
</feature>
<organism evidence="15 16">
    <name type="scientific">Bodo saltans</name>
    <name type="common">Flagellated protozoan</name>
    <dbReference type="NCBI Taxonomy" id="75058"/>
    <lineage>
        <taxon>Eukaryota</taxon>
        <taxon>Discoba</taxon>
        <taxon>Euglenozoa</taxon>
        <taxon>Kinetoplastea</taxon>
        <taxon>Metakinetoplastina</taxon>
        <taxon>Eubodonida</taxon>
        <taxon>Bodonidae</taxon>
        <taxon>Bodo</taxon>
    </lineage>
</organism>
<feature type="signal peptide" evidence="14">
    <location>
        <begin position="1"/>
        <end position="18"/>
    </location>
</feature>
<feature type="region of interest" description="Disordered" evidence="12">
    <location>
        <begin position="1394"/>
        <end position="1427"/>
    </location>
</feature>
<evidence type="ECO:0000256" key="5">
    <source>
        <dbReference type="ARBA" id="ARBA00022729"/>
    </source>
</evidence>
<dbReference type="Pfam" id="PF00560">
    <property type="entry name" value="LRR_1"/>
    <property type="match status" value="2"/>
</dbReference>
<dbReference type="SMART" id="SM00369">
    <property type="entry name" value="LRR_TYP"/>
    <property type="match status" value="7"/>
</dbReference>
<dbReference type="InterPro" id="IPR001611">
    <property type="entry name" value="Leu-rich_rpt"/>
</dbReference>
<evidence type="ECO:0000256" key="1">
    <source>
        <dbReference type="ARBA" id="ARBA00004236"/>
    </source>
</evidence>
<evidence type="ECO:0000256" key="13">
    <source>
        <dbReference type="SAM" id="Phobius"/>
    </source>
</evidence>
<feature type="transmembrane region" description="Helical" evidence="13">
    <location>
        <begin position="1721"/>
        <end position="1742"/>
    </location>
</feature>